<dbReference type="InterPro" id="IPR036388">
    <property type="entry name" value="WH-like_DNA-bd_sf"/>
</dbReference>
<evidence type="ECO:0000313" key="8">
    <source>
        <dbReference type="Proteomes" id="UP000295606"/>
    </source>
</evidence>
<dbReference type="Gene3D" id="3.40.190.10">
    <property type="entry name" value="Periplasmic binding protein-like II"/>
    <property type="match status" value="2"/>
</dbReference>
<evidence type="ECO:0000256" key="2">
    <source>
        <dbReference type="ARBA" id="ARBA00023015"/>
    </source>
</evidence>
<proteinExistence type="inferred from homology"/>
<evidence type="ECO:0000256" key="4">
    <source>
        <dbReference type="ARBA" id="ARBA00023163"/>
    </source>
</evidence>
<accession>A0A4V2ZWS5</accession>
<evidence type="ECO:0000256" key="3">
    <source>
        <dbReference type="ARBA" id="ARBA00023125"/>
    </source>
</evidence>
<sequence length="327" mass="36209">MERAKGYRRLIPSLTALVEFEAVARLRSFTHAASELGVTQAAVSRQIRLLEELLGVRLLDRLHRTTLPTSEGEALYGVVSEAMGKIAGVFDRLSTGVEDNEELVLATTAAFSHFRLMPSLARLKLLHPNLRVRLTTTMFTGDLRHSEVDAEVRWGNGKWSDGTSYLLFDEHVFPVCSPAWRDEYGVPESLEALANMTLIADDPTSEGWLTWAEWFRAKGAQPARLNYGMRTCLYTDAVQAARLGQGVALGWGRLLHEHLASGELVRLTSASLPLRDAYYMVVPHGRTVTPTLQTLMELLRSAAGASSSCPDSQDDVRSENREAQSII</sequence>
<dbReference type="GO" id="GO:0003677">
    <property type="term" value="F:DNA binding"/>
    <property type="evidence" value="ECO:0007669"/>
    <property type="project" value="UniProtKB-KW"/>
</dbReference>
<dbReference type="PANTHER" id="PTHR30537:SF5">
    <property type="entry name" value="HTH-TYPE TRANSCRIPTIONAL ACTIVATOR TTDR-RELATED"/>
    <property type="match status" value="1"/>
</dbReference>
<reference evidence="7 8" key="1">
    <citation type="submission" date="2019-03" db="EMBL/GenBank/DDBJ databases">
        <title>Paraburkholderia sp. isolated from native Mimosa gymnas in Guartela State Park, Brazil.</title>
        <authorList>
            <person name="Paulitsch F."/>
            <person name="Hungria M."/>
            <person name="Delamuta J.R.M."/>
            <person name="Ribeiro R.A."/>
            <person name="Dall'Agnol R."/>
            <person name="Silva J.S.B."/>
        </authorList>
    </citation>
    <scope>NUCLEOTIDE SEQUENCE [LARGE SCALE GENOMIC DNA]</scope>
    <source>
        <strain evidence="7 8">CNPSo 3008</strain>
    </source>
</reference>
<keyword evidence="3" id="KW-0238">DNA-binding</keyword>
<dbReference type="GO" id="GO:0003700">
    <property type="term" value="F:DNA-binding transcription factor activity"/>
    <property type="evidence" value="ECO:0007669"/>
    <property type="project" value="InterPro"/>
</dbReference>
<dbReference type="AlphaFoldDB" id="A0A4V2ZWS5"/>
<dbReference type="InterPro" id="IPR005119">
    <property type="entry name" value="LysR_subst-bd"/>
</dbReference>
<dbReference type="Proteomes" id="UP000295606">
    <property type="component" value="Unassembled WGS sequence"/>
</dbReference>
<dbReference type="Pfam" id="PF03466">
    <property type="entry name" value="LysR_substrate"/>
    <property type="match status" value="1"/>
</dbReference>
<dbReference type="SUPFAM" id="SSF46785">
    <property type="entry name" value="Winged helix' DNA-binding domain"/>
    <property type="match status" value="1"/>
</dbReference>
<keyword evidence="2" id="KW-0805">Transcription regulation</keyword>
<dbReference type="PANTHER" id="PTHR30537">
    <property type="entry name" value="HTH-TYPE TRANSCRIPTIONAL REGULATOR"/>
    <property type="match status" value="1"/>
</dbReference>
<dbReference type="Pfam" id="PF00126">
    <property type="entry name" value="HTH_1"/>
    <property type="match status" value="1"/>
</dbReference>
<keyword evidence="4" id="KW-0804">Transcription</keyword>
<feature type="domain" description="HTH lysR-type" evidence="6">
    <location>
        <begin position="12"/>
        <end position="69"/>
    </location>
</feature>
<organism evidence="7 8">
    <name type="scientific">Paraburkholderia guartelaensis</name>
    <dbReference type="NCBI Taxonomy" id="2546446"/>
    <lineage>
        <taxon>Bacteria</taxon>
        <taxon>Pseudomonadati</taxon>
        <taxon>Pseudomonadota</taxon>
        <taxon>Betaproteobacteria</taxon>
        <taxon>Burkholderiales</taxon>
        <taxon>Burkholderiaceae</taxon>
        <taxon>Paraburkholderia</taxon>
    </lineage>
</organism>
<dbReference type="Gene3D" id="1.10.10.10">
    <property type="entry name" value="Winged helix-like DNA-binding domain superfamily/Winged helix DNA-binding domain"/>
    <property type="match status" value="1"/>
</dbReference>
<dbReference type="InterPro" id="IPR000847">
    <property type="entry name" value="LysR_HTH_N"/>
</dbReference>
<dbReference type="InterPro" id="IPR058163">
    <property type="entry name" value="LysR-type_TF_proteobact-type"/>
</dbReference>
<dbReference type="PRINTS" id="PR00039">
    <property type="entry name" value="HTHLYSR"/>
</dbReference>
<dbReference type="PROSITE" id="PS50931">
    <property type="entry name" value="HTH_LYSR"/>
    <property type="match status" value="1"/>
</dbReference>
<feature type="region of interest" description="Disordered" evidence="5">
    <location>
        <begin position="305"/>
        <end position="327"/>
    </location>
</feature>
<dbReference type="OrthoDB" id="8688993at2"/>
<dbReference type="InterPro" id="IPR036390">
    <property type="entry name" value="WH_DNA-bd_sf"/>
</dbReference>
<dbReference type="FunFam" id="1.10.10.10:FF:000001">
    <property type="entry name" value="LysR family transcriptional regulator"/>
    <property type="match status" value="1"/>
</dbReference>
<comment type="similarity">
    <text evidence="1">Belongs to the LysR transcriptional regulatory family.</text>
</comment>
<evidence type="ECO:0000313" key="7">
    <source>
        <dbReference type="EMBL" id="TDG11125.1"/>
    </source>
</evidence>
<dbReference type="CDD" id="cd08432">
    <property type="entry name" value="PBP2_GcdR_TrpI_HvrB_AmpR_like"/>
    <property type="match status" value="1"/>
</dbReference>
<evidence type="ECO:0000256" key="5">
    <source>
        <dbReference type="SAM" id="MobiDB-lite"/>
    </source>
</evidence>
<evidence type="ECO:0000256" key="1">
    <source>
        <dbReference type="ARBA" id="ARBA00009437"/>
    </source>
</evidence>
<protein>
    <submittedName>
        <fullName evidence="7">LysR family transcriptional regulator</fullName>
    </submittedName>
</protein>
<feature type="compositionally biased region" description="Basic and acidic residues" evidence="5">
    <location>
        <begin position="314"/>
        <end position="327"/>
    </location>
</feature>
<dbReference type="EMBL" id="SMOD01000001">
    <property type="protein sequence ID" value="TDG11125.1"/>
    <property type="molecule type" value="Genomic_DNA"/>
</dbReference>
<name>A0A4V2ZWS5_9BURK</name>
<gene>
    <name evidence="7" type="ORF">E1N52_01890</name>
</gene>
<dbReference type="SUPFAM" id="SSF53850">
    <property type="entry name" value="Periplasmic binding protein-like II"/>
    <property type="match status" value="1"/>
</dbReference>
<comment type="caution">
    <text evidence="7">The sequence shown here is derived from an EMBL/GenBank/DDBJ whole genome shotgun (WGS) entry which is preliminary data.</text>
</comment>
<evidence type="ECO:0000259" key="6">
    <source>
        <dbReference type="PROSITE" id="PS50931"/>
    </source>
</evidence>